<dbReference type="AlphaFoldDB" id="A0A7W7KAC6"/>
<keyword evidence="2" id="KW-1185">Reference proteome</keyword>
<dbReference type="EMBL" id="JACHLR010000009">
    <property type="protein sequence ID" value="MBB4859120.1"/>
    <property type="molecule type" value="Genomic_DNA"/>
</dbReference>
<reference evidence="1 2" key="1">
    <citation type="submission" date="2020-08" db="EMBL/GenBank/DDBJ databases">
        <title>Functional genomics of gut bacteria from endangered species of beetles.</title>
        <authorList>
            <person name="Carlos-Shanley C."/>
        </authorList>
    </citation>
    <scope>NUCLEOTIDE SEQUENCE [LARGE SCALE GENOMIC DNA]</scope>
    <source>
        <strain evidence="1 2">S00245</strain>
    </source>
</reference>
<dbReference type="Proteomes" id="UP000555448">
    <property type="component" value="Unassembled WGS sequence"/>
</dbReference>
<proteinExistence type="predicted"/>
<organism evidence="1 2">
    <name type="scientific">Novosphingobium chloroacetimidivorans</name>
    <dbReference type="NCBI Taxonomy" id="1428314"/>
    <lineage>
        <taxon>Bacteria</taxon>
        <taxon>Pseudomonadati</taxon>
        <taxon>Pseudomonadota</taxon>
        <taxon>Alphaproteobacteria</taxon>
        <taxon>Sphingomonadales</taxon>
        <taxon>Sphingomonadaceae</taxon>
        <taxon>Novosphingobium</taxon>
    </lineage>
</organism>
<gene>
    <name evidence="1" type="ORF">HNO88_002446</name>
</gene>
<evidence type="ECO:0000313" key="1">
    <source>
        <dbReference type="EMBL" id="MBB4859120.1"/>
    </source>
</evidence>
<dbReference type="RefSeq" id="WP_184245411.1">
    <property type="nucleotide sequence ID" value="NZ_JACHLR010000009.1"/>
</dbReference>
<accession>A0A7W7KAC6</accession>
<sequence length="110" mass="11701">MATGARALHVLIVGRLLDVVDDTCTRVQREGVVIHPATTLDEVRSVLALKPIDIMIVGAGIELSERLAIARAAFEQSESITVHLKDKASGQAGFVPFVERLLVSRLGGSG</sequence>
<name>A0A7W7KAC6_9SPHN</name>
<comment type="caution">
    <text evidence="1">The sequence shown here is derived from an EMBL/GenBank/DDBJ whole genome shotgun (WGS) entry which is preliminary data.</text>
</comment>
<evidence type="ECO:0000313" key="2">
    <source>
        <dbReference type="Proteomes" id="UP000555448"/>
    </source>
</evidence>
<protein>
    <submittedName>
        <fullName evidence="1">Uncharacterized protein</fullName>
    </submittedName>
</protein>